<organism evidence="1 2">
    <name type="scientific">Dreissena polymorpha</name>
    <name type="common">Zebra mussel</name>
    <name type="synonym">Mytilus polymorpha</name>
    <dbReference type="NCBI Taxonomy" id="45954"/>
    <lineage>
        <taxon>Eukaryota</taxon>
        <taxon>Metazoa</taxon>
        <taxon>Spiralia</taxon>
        <taxon>Lophotrochozoa</taxon>
        <taxon>Mollusca</taxon>
        <taxon>Bivalvia</taxon>
        <taxon>Autobranchia</taxon>
        <taxon>Heteroconchia</taxon>
        <taxon>Euheterodonta</taxon>
        <taxon>Imparidentia</taxon>
        <taxon>Neoheterodontei</taxon>
        <taxon>Myida</taxon>
        <taxon>Dreissenoidea</taxon>
        <taxon>Dreissenidae</taxon>
        <taxon>Dreissena</taxon>
    </lineage>
</organism>
<sequence length="76" mass="9015">MTSAVRFDNLTDEDLKEISENKDSKSTHCATKYAVTMLREYLKQMDYPEDFEHAKKEVLSGVRIDKILRCTKRQEW</sequence>
<dbReference type="AlphaFoldDB" id="A0A9D4IXA3"/>
<dbReference type="EMBL" id="JAIWYP010000008">
    <property type="protein sequence ID" value="KAH3790295.1"/>
    <property type="molecule type" value="Genomic_DNA"/>
</dbReference>
<name>A0A9D4IXA3_DREPO</name>
<keyword evidence="2" id="KW-1185">Reference proteome</keyword>
<evidence type="ECO:0000313" key="1">
    <source>
        <dbReference type="EMBL" id="KAH3790295.1"/>
    </source>
</evidence>
<evidence type="ECO:0000313" key="2">
    <source>
        <dbReference type="Proteomes" id="UP000828390"/>
    </source>
</evidence>
<reference evidence="1" key="2">
    <citation type="submission" date="2020-11" db="EMBL/GenBank/DDBJ databases">
        <authorList>
            <person name="McCartney M.A."/>
            <person name="Auch B."/>
            <person name="Kono T."/>
            <person name="Mallez S."/>
            <person name="Becker A."/>
            <person name="Gohl D.M."/>
            <person name="Silverstein K.A.T."/>
            <person name="Koren S."/>
            <person name="Bechman K.B."/>
            <person name="Herman A."/>
            <person name="Abrahante J.E."/>
            <person name="Garbe J."/>
        </authorList>
    </citation>
    <scope>NUCLEOTIDE SEQUENCE</scope>
    <source>
        <strain evidence="1">Duluth1</strain>
        <tissue evidence="1">Whole animal</tissue>
    </source>
</reference>
<protein>
    <submittedName>
        <fullName evidence="1">Uncharacterized protein</fullName>
    </submittedName>
</protein>
<dbReference type="Proteomes" id="UP000828390">
    <property type="component" value="Unassembled WGS sequence"/>
</dbReference>
<reference evidence="1" key="1">
    <citation type="journal article" date="2019" name="bioRxiv">
        <title>The Genome of the Zebra Mussel, Dreissena polymorpha: A Resource for Invasive Species Research.</title>
        <authorList>
            <person name="McCartney M.A."/>
            <person name="Auch B."/>
            <person name="Kono T."/>
            <person name="Mallez S."/>
            <person name="Zhang Y."/>
            <person name="Obille A."/>
            <person name="Becker A."/>
            <person name="Abrahante J.E."/>
            <person name="Garbe J."/>
            <person name="Badalamenti J.P."/>
            <person name="Herman A."/>
            <person name="Mangelson H."/>
            <person name="Liachko I."/>
            <person name="Sullivan S."/>
            <person name="Sone E.D."/>
            <person name="Koren S."/>
            <person name="Silverstein K.A.T."/>
            <person name="Beckman K.B."/>
            <person name="Gohl D.M."/>
        </authorList>
    </citation>
    <scope>NUCLEOTIDE SEQUENCE</scope>
    <source>
        <strain evidence="1">Duluth1</strain>
        <tissue evidence="1">Whole animal</tissue>
    </source>
</reference>
<gene>
    <name evidence="1" type="ORF">DPMN_168492</name>
</gene>
<accession>A0A9D4IXA3</accession>
<proteinExistence type="predicted"/>
<comment type="caution">
    <text evidence="1">The sequence shown here is derived from an EMBL/GenBank/DDBJ whole genome shotgun (WGS) entry which is preliminary data.</text>
</comment>